<sequence length="872" mass="96950">MSTSATTANRTGLASLFWTPDYQTGVSVIFDKLSQGCSENAEVLHAVEERIRLENQYATGLQAFPVKLGPTSSGFDRDEGATLRQAYVSFLDELSDQGHVHTEIASKLDRGIRGPFQSWSQEHKGRVMEAQASINTKIKEYNKKAGQTQKAQQLYFSKCRQLEDTDGVPRSQKQQQTPAPPMAGESVVSPGSSSVELAGRSYSPNALGELLKDILTEIPVGDYKVPIIGTYEHVSSGYEIALWARKRLNFKNVGIAEKFGQGLIDNGFLKPVGKVGQKKFVNSSSSYYQWQSKAMEYDPNAIVVEDYSTASPISSSFSQSTNGNGTGAAAGLLSPPSTAISGYLSGFLHHGKEASQIQEEISEADERYQECVLELDLLRCELEQTISETLAFMEQCELDRLRAIKKVLSDFSSIISGSINATTNNSKNLELIKDTVNPTSDLSYLVQNYKTGTFCPRVVVYENFHNASKCQTFGVDLPSVQFVVPTFLEYFKAQQETPITAELWQEQVPLSSIFQLRNQINNGQEFDTSTILPSFPMPVVLCTLKEFLLELQDSVISFTMYDVFKSIYSTYYQKTSESEDNQRAMLNKRQEKLISALRHLQRVHITTLETLINHFADLSPIEALSKHIAPYLLRPRTITPTTMNDKFPAWLIQDLVQYKDTIFPSVYRGLTSTNRDRSVSASEANRKANMEARNKELEAQAVAARAARSSRVGSPQSPGRSPSNQRSSNRISSNGLIPLTLSPSRMSENERQGRREGSRERKRISSSSIISPPRREASHHKKTNSTPVKSAVDNADYDPGNESSSSSTTTSRGRSSEPNQQETPLSDYGDFDDTNSNSNKSLTTEMINELEEDDQKTPTLPTEQNSMDKPEN</sequence>
<dbReference type="SMART" id="SM00055">
    <property type="entry name" value="FCH"/>
    <property type="match status" value="1"/>
</dbReference>
<protein>
    <recommendedName>
        <fullName evidence="8">Rho-GAP domain-containing protein</fullName>
    </recommendedName>
</protein>
<dbReference type="SMART" id="SM00049">
    <property type="entry name" value="DEP"/>
    <property type="match status" value="1"/>
</dbReference>
<dbReference type="GO" id="GO:0005886">
    <property type="term" value="C:plasma membrane"/>
    <property type="evidence" value="ECO:0007669"/>
    <property type="project" value="TreeGrafter"/>
</dbReference>
<dbReference type="Pfam" id="PF00611">
    <property type="entry name" value="FCH"/>
    <property type="match status" value="1"/>
</dbReference>
<dbReference type="Pfam" id="PF00610">
    <property type="entry name" value="DEP"/>
    <property type="match status" value="1"/>
</dbReference>
<dbReference type="EMBL" id="SWFS01000014">
    <property type="protein sequence ID" value="KAA8917723.1"/>
    <property type="molecule type" value="Genomic_DNA"/>
</dbReference>
<dbReference type="GO" id="GO:0005096">
    <property type="term" value="F:GTPase activator activity"/>
    <property type="evidence" value="ECO:0007669"/>
    <property type="project" value="TreeGrafter"/>
</dbReference>
<dbReference type="InterPro" id="IPR000591">
    <property type="entry name" value="DEP_dom"/>
</dbReference>
<evidence type="ECO:0000313" key="7">
    <source>
        <dbReference type="Proteomes" id="UP000761534"/>
    </source>
</evidence>
<dbReference type="Pfam" id="PF00620">
    <property type="entry name" value="RhoGAP"/>
    <property type="match status" value="1"/>
</dbReference>
<dbReference type="GO" id="GO:0007264">
    <property type="term" value="P:small GTPase-mediated signal transduction"/>
    <property type="evidence" value="ECO:0007669"/>
    <property type="project" value="TreeGrafter"/>
</dbReference>
<dbReference type="InterPro" id="IPR031160">
    <property type="entry name" value="F_BAR_dom"/>
</dbReference>
<feature type="compositionally biased region" description="Low complexity" evidence="2">
    <location>
        <begin position="803"/>
        <end position="813"/>
    </location>
</feature>
<evidence type="ECO:0000259" key="3">
    <source>
        <dbReference type="PROSITE" id="PS50186"/>
    </source>
</evidence>
<dbReference type="Gene3D" id="1.20.1270.60">
    <property type="entry name" value="Arfaptin homology (AH) domain/BAR domain"/>
    <property type="match status" value="2"/>
</dbReference>
<evidence type="ECO:0000313" key="6">
    <source>
        <dbReference type="EMBL" id="KAA8917723.1"/>
    </source>
</evidence>
<feature type="compositionally biased region" description="Basic and acidic residues" evidence="2">
    <location>
        <begin position="674"/>
        <end position="698"/>
    </location>
</feature>
<organism evidence="6 7">
    <name type="scientific">Trichomonascus ciferrii</name>
    <dbReference type="NCBI Taxonomy" id="44093"/>
    <lineage>
        <taxon>Eukaryota</taxon>
        <taxon>Fungi</taxon>
        <taxon>Dikarya</taxon>
        <taxon>Ascomycota</taxon>
        <taxon>Saccharomycotina</taxon>
        <taxon>Dipodascomycetes</taxon>
        <taxon>Dipodascales</taxon>
        <taxon>Trichomonascaceae</taxon>
        <taxon>Trichomonascus</taxon>
        <taxon>Trichomonascus ciferrii complex</taxon>
    </lineage>
</organism>
<comment type="caution">
    <text evidence="6">The sequence shown here is derived from an EMBL/GenBank/DDBJ whole genome shotgun (WGS) entry which is preliminary data.</text>
</comment>
<gene>
    <name evidence="6" type="ORF">TRICI_000162</name>
</gene>
<dbReference type="OrthoDB" id="2155291at2759"/>
<dbReference type="GO" id="GO:0007010">
    <property type="term" value="P:cytoskeleton organization"/>
    <property type="evidence" value="ECO:0007669"/>
    <property type="project" value="TreeGrafter"/>
</dbReference>
<dbReference type="SUPFAM" id="SSF103657">
    <property type="entry name" value="BAR/IMD domain-like"/>
    <property type="match status" value="1"/>
</dbReference>
<dbReference type="PANTHER" id="PTHR23065:SF17">
    <property type="entry name" value="RHO-GTPASE-ACTIVATING PROTEIN RGD2"/>
    <property type="match status" value="1"/>
</dbReference>
<feature type="compositionally biased region" description="Low complexity" evidence="2">
    <location>
        <begin position="184"/>
        <end position="196"/>
    </location>
</feature>
<dbReference type="SUPFAM" id="SSF46785">
    <property type="entry name" value="Winged helix' DNA-binding domain"/>
    <property type="match status" value="1"/>
</dbReference>
<dbReference type="SMART" id="SM00324">
    <property type="entry name" value="RhoGAP"/>
    <property type="match status" value="1"/>
</dbReference>
<dbReference type="GO" id="GO:0005737">
    <property type="term" value="C:cytoplasm"/>
    <property type="evidence" value="ECO:0007669"/>
    <property type="project" value="TreeGrafter"/>
</dbReference>
<dbReference type="GO" id="GO:0000935">
    <property type="term" value="C:division septum"/>
    <property type="evidence" value="ECO:0007669"/>
    <property type="project" value="TreeGrafter"/>
</dbReference>
<dbReference type="SUPFAM" id="SSF48350">
    <property type="entry name" value="GTPase activation domain, GAP"/>
    <property type="match status" value="1"/>
</dbReference>
<feature type="region of interest" description="Disordered" evidence="2">
    <location>
        <begin position="165"/>
        <end position="196"/>
    </location>
</feature>
<dbReference type="AlphaFoldDB" id="A0A642VEC2"/>
<evidence type="ECO:0000259" key="5">
    <source>
        <dbReference type="PROSITE" id="PS51741"/>
    </source>
</evidence>
<dbReference type="Gene3D" id="1.10.10.10">
    <property type="entry name" value="Winged helix-like DNA-binding domain superfamily/Winged helix DNA-binding domain"/>
    <property type="match status" value="1"/>
</dbReference>
<name>A0A642VEC2_9ASCO</name>
<dbReference type="PROSITE" id="PS50238">
    <property type="entry name" value="RHOGAP"/>
    <property type="match status" value="1"/>
</dbReference>
<feature type="domain" description="Rho-GAP" evidence="4">
    <location>
        <begin position="475"/>
        <end position="663"/>
    </location>
</feature>
<dbReference type="VEuPathDB" id="FungiDB:TRICI_000162"/>
<feature type="compositionally biased region" description="Polar residues" evidence="2">
    <location>
        <begin position="834"/>
        <end position="846"/>
    </location>
</feature>
<dbReference type="InterPro" id="IPR027267">
    <property type="entry name" value="AH/BAR_dom_sf"/>
</dbReference>
<reference evidence="6" key="1">
    <citation type="journal article" date="2019" name="G3 (Bethesda)">
        <title>Genome Assemblies of Two Rare Opportunistic Yeast Pathogens: Diutina rugosa (syn. Candida rugosa) and Trichomonascus ciferrii (syn. Candida ciferrii).</title>
        <authorList>
            <person name="Mixao V."/>
            <person name="Saus E."/>
            <person name="Hansen A.P."/>
            <person name="Lass-Florl C."/>
            <person name="Gabaldon T."/>
        </authorList>
    </citation>
    <scope>NUCLEOTIDE SEQUENCE</scope>
    <source>
        <strain evidence="6">CBS 4856</strain>
    </source>
</reference>
<dbReference type="PANTHER" id="PTHR23065">
    <property type="entry name" value="PROLINE-SERINE-THREONINE PHOSPHATASE INTERACTING PROTEIN 1"/>
    <property type="match status" value="1"/>
</dbReference>
<dbReference type="Proteomes" id="UP000761534">
    <property type="component" value="Unassembled WGS sequence"/>
</dbReference>
<feature type="compositionally biased region" description="Low complexity" evidence="2">
    <location>
        <begin position="701"/>
        <end position="735"/>
    </location>
</feature>
<dbReference type="PROSITE" id="PS51741">
    <property type="entry name" value="F_BAR"/>
    <property type="match status" value="1"/>
</dbReference>
<evidence type="ECO:0000256" key="1">
    <source>
        <dbReference type="PROSITE-ProRule" id="PRU01077"/>
    </source>
</evidence>
<evidence type="ECO:0000256" key="2">
    <source>
        <dbReference type="SAM" id="MobiDB-lite"/>
    </source>
</evidence>
<keyword evidence="1" id="KW-0175">Coiled coil</keyword>
<feature type="domain" description="F-BAR" evidence="5">
    <location>
        <begin position="11"/>
        <end position="441"/>
    </location>
</feature>
<feature type="region of interest" description="Disordered" evidence="2">
    <location>
        <begin position="673"/>
        <end position="872"/>
    </location>
</feature>
<dbReference type="InterPro" id="IPR036388">
    <property type="entry name" value="WH-like_DNA-bd_sf"/>
</dbReference>
<feature type="compositionally biased region" description="Basic and acidic residues" evidence="2">
    <location>
        <begin position="747"/>
        <end position="759"/>
    </location>
</feature>
<feature type="domain" description="DEP" evidence="3">
    <location>
        <begin position="230"/>
        <end position="292"/>
    </location>
</feature>
<keyword evidence="7" id="KW-1185">Reference proteome</keyword>
<evidence type="ECO:0000259" key="4">
    <source>
        <dbReference type="PROSITE" id="PS50238"/>
    </source>
</evidence>
<dbReference type="InterPro" id="IPR000198">
    <property type="entry name" value="RhoGAP_dom"/>
</dbReference>
<dbReference type="Gene3D" id="1.10.555.10">
    <property type="entry name" value="Rho GTPase activation protein"/>
    <property type="match status" value="1"/>
</dbReference>
<proteinExistence type="predicted"/>
<dbReference type="InterPro" id="IPR036390">
    <property type="entry name" value="WH_DNA-bd_sf"/>
</dbReference>
<dbReference type="InterPro" id="IPR001060">
    <property type="entry name" value="FCH_dom"/>
</dbReference>
<dbReference type="InterPro" id="IPR008936">
    <property type="entry name" value="Rho_GTPase_activation_prot"/>
</dbReference>
<dbReference type="PROSITE" id="PS50186">
    <property type="entry name" value="DEP"/>
    <property type="match status" value="1"/>
</dbReference>
<accession>A0A642VEC2</accession>
<evidence type="ECO:0008006" key="8">
    <source>
        <dbReference type="Google" id="ProtNLM"/>
    </source>
</evidence>